<dbReference type="CDD" id="cd01987">
    <property type="entry name" value="USP_KdpD-like"/>
    <property type="match status" value="1"/>
</dbReference>
<accession>A0A8S0Y274</accession>
<dbReference type="GO" id="GO:0005737">
    <property type="term" value="C:cytoplasm"/>
    <property type="evidence" value="ECO:0007669"/>
    <property type="project" value="UniProtKB-ARBA"/>
</dbReference>
<dbReference type="SUPFAM" id="SSF52402">
    <property type="entry name" value="Adenine nucleotide alpha hydrolases-like"/>
    <property type="match status" value="1"/>
</dbReference>
<evidence type="ECO:0000256" key="14">
    <source>
        <dbReference type="SAM" id="Phobius"/>
    </source>
</evidence>
<dbReference type="EMBL" id="CDGJ01000032">
    <property type="protein sequence ID" value="CEJ06549.1"/>
    <property type="molecule type" value="Genomic_DNA"/>
</dbReference>
<dbReference type="Pfam" id="PF13493">
    <property type="entry name" value="DUF4118"/>
    <property type="match status" value="1"/>
</dbReference>
<dbReference type="InterPro" id="IPR052023">
    <property type="entry name" value="Histidine_kinase_KdpD"/>
</dbReference>
<keyword evidence="12 14" id="KW-0472">Membrane</keyword>
<evidence type="ECO:0000256" key="11">
    <source>
        <dbReference type="ARBA" id="ARBA00023012"/>
    </source>
</evidence>
<evidence type="ECO:0000259" key="15">
    <source>
        <dbReference type="PROSITE" id="PS50109"/>
    </source>
</evidence>
<dbReference type="InterPro" id="IPR029016">
    <property type="entry name" value="GAF-like_dom_sf"/>
</dbReference>
<dbReference type="GO" id="GO:0000155">
    <property type="term" value="F:phosphorelay sensor kinase activity"/>
    <property type="evidence" value="ECO:0007669"/>
    <property type="project" value="InterPro"/>
</dbReference>
<keyword evidence="7" id="KW-0547">Nucleotide-binding</keyword>
<evidence type="ECO:0000256" key="13">
    <source>
        <dbReference type="ARBA" id="ARBA00057300"/>
    </source>
</evidence>
<organism evidence="16">
    <name type="scientific">Acididesulfobacillus acetoxydans</name>
    <dbReference type="NCBI Taxonomy" id="1561005"/>
    <lineage>
        <taxon>Bacteria</taxon>
        <taxon>Bacillati</taxon>
        <taxon>Bacillota</taxon>
        <taxon>Clostridia</taxon>
        <taxon>Eubacteriales</taxon>
        <taxon>Peptococcaceae</taxon>
        <taxon>Acididesulfobacillus</taxon>
    </lineage>
</organism>
<dbReference type="InterPro" id="IPR003661">
    <property type="entry name" value="HisK_dim/P_dom"/>
</dbReference>
<evidence type="ECO:0000256" key="2">
    <source>
        <dbReference type="ARBA" id="ARBA00004141"/>
    </source>
</evidence>
<dbReference type="Gene3D" id="1.10.287.130">
    <property type="match status" value="1"/>
</dbReference>
<reference evidence="16" key="2">
    <citation type="submission" date="2020-01" db="EMBL/GenBank/DDBJ databases">
        <authorList>
            <person name="Hornung B."/>
        </authorList>
    </citation>
    <scope>NUCLEOTIDE SEQUENCE</scope>
    <source>
        <strain evidence="16">PacBioINE</strain>
    </source>
</reference>
<dbReference type="SUPFAM" id="SSF55781">
    <property type="entry name" value="GAF domain-like"/>
    <property type="match status" value="1"/>
</dbReference>
<dbReference type="InterPro" id="IPR005467">
    <property type="entry name" value="His_kinase_dom"/>
</dbReference>
<dbReference type="Gene3D" id="3.30.565.10">
    <property type="entry name" value="Histidine kinase-like ATPase, C-terminal domain"/>
    <property type="match status" value="1"/>
</dbReference>
<evidence type="ECO:0000256" key="12">
    <source>
        <dbReference type="ARBA" id="ARBA00023136"/>
    </source>
</evidence>
<dbReference type="Pfam" id="PF02518">
    <property type="entry name" value="HATPase_c"/>
    <property type="match status" value="1"/>
</dbReference>
<feature type="transmembrane region" description="Helical" evidence="14">
    <location>
        <begin position="419"/>
        <end position="438"/>
    </location>
</feature>
<dbReference type="InterPro" id="IPR027417">
    <property type="entry name" value="P-loop_NTPase"/>
</dbReference>
<evidence type="ECO:0000256" key="8">
    <source>
        <dbReference type="ARBA" id="ARBA00022777"/>
    </source>
</evidence>
<dbReference type="GO" id="GO:0005524">
    <property type="term" value="F:ATP binding"/>
    <property type="evidence" value="ECO:0007669"/>
    <property type="project" value="UniProtKB-KW"/>
</dbReference>
<dbReference type="EC" id="2.7.13.3" evidence="3"/>
<dbReference type="AlphaFoldDB" id="A0A8S0Y274"/>
<evidence type="ECO:0000256" key="4">
    <source>
        <dbReference type="ARBA" id="ARBA00022553"/>
    </source>
</evidence>
<dbReference type="InterPro" id="IPR038318">
    <property type="entry name" value="KdpD_sf"/>
</dbReference>
<dbReference type="PANTHER" id="PTHR45569:SF1">
    <property type="entry name" value="SENSOR PROTEIN KDPD"/>
    <property type="match status" value="1"/>
</dbReference>
<dbReference type="InterPro" id="IPR036890">
    <property type="entry name" value="HATPase_C_sf"/>
</dbReference>
<dbReference type="PROSITE" id="PS50109">
    <property type="entry name" value="HIS_KIN"/>
    <property type="match status" value="1"/>
</dbReference>
<dbReference type="SUPFAM" id="SSF55874">
    <property type="entry name" value="ATPase domain of HSP90 chaperone/DNA topoisomerase II/histidine kinase"/>
    <property type="match status" value="1"/>
</dbReference>
<feature type="transmembrane region" description="Helical" evidence="14">
    <location>
        <begin position="396"/>
        <end position="413"/>
    </location>
</feature>
<dbReference type="InterPro" id="IPR025201">
    <property type="entry name" value="KdpD_TM"/>
</dbReference>
<keyword evidence="9" id="KW-0067">ATP-binding</keyword>
<dbReference type="InterPro" id="IPR036097">
    <property type="entry name" value="HisK_dim/P_sf"/>
</dbReference>
<dbReference type="InterPro" id="IPR006016">
    <property type="entry name" value="UspA"/>
</dbReference>
<dbReference type="InterPro" id="IPR003018">
    <property type="entry name" value="GAF"/>
</dbReference>
<keyword evidence="11" id="KW-0902">Two-component regulatory system</keyword>
<comment type="function">
    <text evidence="13">Member of the two-component regulatory system KdpD/KdpE involved in the regulation of the kdp operon. KdpD may function as a membrane-associated protein kinase that phosphorylates KdpE in response to environmental signals.</text>
</comment>
<name>A0A8S0Y274_9FIRM</name>
<sequence>MVEDRRADPDDLLAGIKEENGGRLTVFLGAAAGVGKTYAMLEAAREKLAEGVEMVAGWVEPHARPETLALLAGLPSVPPRTLEYRGKTLVEMDLDAILKRRPKLVLVDELAHTNAPGARHMKRYQDVEELLAAGIDVYTTLNVQHVESFKDIVAQITGVKVRESVPDQVLEKARLQLVDIPPEELIQRLQEGKVYVPDQAVRAIKNFFRPGNINALRELSMRFTAQRVDRQLETYMRAHGIAGPWPAGERVMVCISPSPFSERLIRFGRRIAVGLRAELLVVYVETPRRLPATEKEKNQLAKNMHLAQELNAETISIGGGDVAEELLEIARRRNVTQIIIGKPGKYGFLDRLQGSVIDKVVRRSQNVSVHVIPGDLGAKEEPVCTRPRKRQPSFPLGRYLGVLLLMFLVTLTGHWLEPAFGVVNIAMLYLLPVLFAAVKWGFKPAIAASALGLMAFDFFFIPPTLSFTVHDFRYLITFAIFLLVGLLTGKLSTRLREQVKHARKREIRTAALYALSREITAVGSLDQVLQSAARKVSETMEGQVIVLLPDEKGGLVLRACSNSENACRLLDDNERAVATWVFEHGEMAGKGTDTLGGSSGCYLPLKAERQTCGVLGIRFNSPERYLRDEQQRLLEAFSGLVAVAVTRISLEKEAREARLLNESEKLRTALLNSISHDLRTPLASMIGAVSSLLEGEEIYGVEARRDLLQTIHQGAVRMNRLVNNILDMARLESGMLQLHKEWCDIEDIIGVAVRRLGEPLRTRALHIDLGRAVPLIHVDFVLIEQVLVNLLDNAVKYSKPDSEILLAVRNDEREMEVSVHDQGTLIPESDLERIFDKFYRINAPRQISGTGLGLAICKGIIDVHGGKIGAKNERDGVTVRFALPLEKDAPGKIPLPQGVSARGNE</sequence>
<keyword evidence="4" id="KW-0597">Phosphoprotein</keyword>
<dbReference type="GO" id="GO:0042802">
    <property type="term" value="F:identical protein binding"/>
    <property type="evidence" value="ECO:0007669"/>
    <property type="project" value="UniProtKB-ARBA"/>
</dbReference>
<dbReference type="FunFam" id="3.40.50.300:FF:000483">
    <property type="entry name" value="Sensor histidine kinase KdpD"/>
    <property type="match status" value="1"/>
</dbReference>
<evidence type="ECO:0000256" key="7">
    <source>
        <dbReference type="ARBA" id="ARBA00022741"/>
    </source>
</evidence>
<dbReference type="CDD" id="cd00082">
    <property type="entry name" value="HisKA"/>
    <property type="match status" value="1"/>
</dbReference>
<dbReference type="InterPro" id="IPR003594">
    <property type="entry name" value="HATPase_dom"/>
</dbReference>
<evidence type="ECO:0000313" key="16">
    <source>
        <dbReference type="EMBL" id="CAA7600415.1"/>
    </source>
</evidence>
<keyword evidence="10 14" id="KW-1133">Transmembrane helix</keyword>
<feature type="domain" description="Histidine kinase" evidence="15">
    <location>
        <begin position="673"/>
        <end position="887"/>
    </location>
</feature>
<comment type="subcellular location">
    <subcellularLocation>
        <location evidence="2">Membrane</location>
        <topology evidence="2">Multi-pass membrane protein</topology>
    </subcellularLocation>
</comment>
<dbReference type="Pfam" id="PF13492">
    <property type="entry name" value="GAF_3"/>
    <property type="match status" value="1"/>
</dbReference>
<evidence type="ECO:0000256" key="10">
    <source>
        <dbReference type="ARBA" id="ARBA00022989"/>
    </source>
</evidence>
<proteinExistence type="predicted"/>
<evidence type="ECO:0000256" key="6">
    <source>
        <dbReference type="ARBA" id="ARBA00022692"/>
    </source>
</evidence>
<dbReference type="PANTHER" id="PTHR45569">
    <property type="entry name" value="SENSOR PROTEIN KDPD"/>
    <property type="match status" value="1"/>
</dbReference>
<dbReference type="Pfam" id="PF00512">
    <property type="entry name" value="HisKA"/>
    <property type="match status" value="1"/>
</dbReference>
<dbReference type="SMART" id="SM00387">
    <property type="entry name" value="HATPase_c"/>
    <property type="match status" value="1"/>
</dbReference>
<dbReference type="SUPFAM" id="SSF47384">
    <property type="entry name" value="Homodimeric domain of signal transducing histidine kinase"/>
    <property type="match status" value="1"/>
</dbReference>
<dbReference type="Gene3D" id="3.30.450.40">
    <property type="match status" value="1"/>
</dbReference>
<dbReference type="Gene3D" id="1.20.120.620">
    <property type="entry name" value="Backbone structure of the membrane domain of e. Coli histidine kinase receptor kdpd"/>
    <property type="match status" value="1"/>
</dbReference>
<keyword evidence="5 16" id="KW-0808">Transferase</keyword>
<dbReference type="Gene3D" id="3.40.50.300">
    <property type="entry name" value="P-loop containing nucleotide triphosphate hydrolases"/>
    <property type="match status" value="1"/>
</dbReference>
<dbReference type="Gene3D" id="3.40.50.620">
    <property type="entry name" value="HUPs"/>
    <property type="match status" value="1"/>
</dbReference>
<comment type="catalytic activity">
    <reaction evidence="1">
        <text>ATP + protein L-histidine = ADP + protein N-phospho-L-histidine.</text>
        <dbReference type="EC" id="2.7.13.3"/>
    </reaction>
</comment>
<dbReference type="FunFam" id="3.30.565.10:FF:000042">
    <property type="entry name" value="Two-component sensor histidine kinase KdpD"/>
    <property type="match status" value="1"/>
</dbReference>
<feature type="transmembrane region" description="Helical" evidence="14">
    <location>
        <begin position="474"/>
        <end position="493"/>
    </location>
</feature>
<dbReference type="InterPro" id="IPR014729">
    <property type="entry name" value="Rossmann-like_a/b/a_fold"/>
</dbReference>
<dbReference type="RefSeq" id="WP_240984094.1">
    <property type="nucleotide sequence ID" value="NZ_CDGJ01000032.1"/>
</dbReference>
<reference evidence="17" key="1">
    <citation type="submission" date="2014-11" db="EMBL/GenBank/DDBJ databases">
        <authorList>
            <person name="Hornung B.V."/>
        </authorList>
    </citation>
    <scope>NUCLEOTIDE SEQUENCE</scope>
    <source>
        <strain evidence="17">INE</strain>
    </source>
</reference>
<dbReference type="KEGG" id="aacx:DEACI_1068"/>
<gene>
    <name evidence="17" type="ORF">DEACI_0998</name>
    <name evidence="16" type="ORF">DEACI_1068</name>
</gene>
<keyword evidence="18" id="KW-1185">Reference proteome</keyword>
<keyword evidence="6 14" id="KW-0812">Transmembrane</keyword>
<dbReference type="Pfam" id="PF00582">
    <property type="entry name" value="Usp"/>
    <property type="match status" value="1"/>
</dbReference>
<dbReference type="Proteomes" id="UP000836597">
    <property type="component" value="Chromosome"/>
</dbReference>
<dbReference type="Proteomes" id="UP001071230">
    <property type="component" value="Unassembled WGS sequence"/>
</dbReference>
<feature type="transmembrane region" description="Helical" evidence="14">
    <location>
        <begin position="445"/>
        <end position="462"/>
    </location>
</feature>
<evidence type="ECO:0000313" key="18">
    <source>
        <dbReference type="Proteomes" id="UP001071230"/>
    </source>
</evidence>
<dbReference type="GO" id="GO:0005886">
    <property type="term" value="C:plasma membrane"/>
    <property type="evidence" value="ECO:0007669"/>
    <property type="project" value="TreeGrafter"/>
</dbReference>
<evidence type="ECO:0000256" key="1">
    <source>
        <dbReference type="ARBA" id="ARBA00000085"/>
    </source>
</evidence>
<dbReference type="CDD" id="cd00075">
    <property type="entry name" value="HATPase"/>
    <property type="match status" value="1"/>
</dbReference>
<dbReference type="Pfam" id="PF02702">
    <property type="entry name" value="KdpD"/>
    <property type="match status" value="1"/>
</dbReference>
<dbReference type="InterPro" id="IPR003852">
    <property type="entry name" value="Sig_transdc_His_kinase_KdpD_N"/>
</dbReference>
<evidence type="ECO:0000256" key="3">
    <source>
        <dbReference type="ARBA" id="ARBA00012438"/>
    </source>
</evidence>
<evidence type="ECO:0000313" key="17">
    <source>
        <dbReference type="EMBL" id="CEJ06549.1"/>
    </source>
</evidence>
<evidence type="ECO:0000256" key="9">
    <source>
        <dbReference type="ARBA" id="ARBA00022840"/>
    </source>
</evidence>
<dbReference type="EMBL" id="LR746496">
    <property type="protein sequence ID" value="CAA7600415.1"/>
    <property type="molecule type" value="Genomic_DNA"/>
</dbReference>
<evidence type="ECO:0000256" key="5">
    <source>
        <dbReference type="ARBA" id="ARBA00022679"/>
    </source>
</evidence>
<keyword evidence="8 16" id="KW-0418">Kinase</keyword>
<dbReference type="InterPro" id="IPR004358">
    <property type="entry name" value="Sig_transdc_His_kin-like_C"/>
</dbReference>
<dbReference type="SMART" id="SM00388">
    <property type="entry name" value="HisKA"/>
    <property type="match status" value="1"/>
</dbReference>
<protein>
    <recommendedName>
        <fullName evidence="3">histidine kinase</fullName>
        <ecNumber evidence="3">2.7.13.3</ecNumber>
    </recommendedName>
</protein>
<dbReference type="PRINTS" id="PR00344">
    <property type="entry name" value="BCTRLSENSOR"/>
</dbReference>